<dbReference type="PANTHER" id="PTHR42838">
    <property type="entry name" value="CYTOCHROME C OXIDASE SUBUNIT II"/>
    <property type="match status" value="1"/>
</dbReference>
<reference evidence="6 7" key="1">
    <citation type="submission" date="2016-11" db="EMBL/GenBank/DDBJ databases">
        <authorList>
            <person name="Jaros S."/>
            <person name="Januszkiewicz K."/>
            <person name="Wedrychowicz H."/>
        </authorList>
    </citation>
    <scope>NUCLEOTIDE SEQUENCE [LARGE SCALE GENOMIC DNA]</scope>
    <source>
        <strain evidence="6 7">GAS499</strain>
    </source>
</reference>
<dbReference type="GO" id="GO:0005507">
    <property type="term" value="F:copper ion binding"/>
    <property type="evidence" value="ECO:0007669"/>
    <property type="project" value="InterPro"/>
</dbReference>
<keyword evidence="2" id="KW-0479">Metal-binding</keyword>
<accession>A0A1M7CJM5</accession>
<dbReference type="PRINTS" id="PR01166">
    <property type="entry name" value="CYCOXIDASEII"/>
</dbReference>
<dbReference type="AlphaFoldDB" id="A0A1M7CJM5"/>
<feature type="transmembrane region" description="Helical" evidence="4">
    <location>
        <begin position="30"/>
        <end position="50"/>
    </location>
</feature>
<dbReference type="GO" id="GO:0030313">
    <property type="term" value="C:cell envelope"/>
    <property type="evidence" value="ECO:0007669"/>
    <property type="project" value="UniProtKB-SubCell"/>
</dbReference>
<dbReference type="PROSITE" id="PS00078">
    <property type="entry name" value="COX2"/>
    <property type="match status" value="1"/>
</dbReference>
<proteinExistence type="predicted"/>
<keyword evidence="4" id="KW-1133">Transmembrane helix</keyword>
<comment type="subcellular location">
    <subcellularLocation>
        <location evidence="1">Cell envelope</location>
    </subcellularLocation>
</comment>
<evidence type="ECO:0000313" key="7">
    <source>
        <dbReference type="Proteomes" id="UP000189935"/>
    </source>
</evidence>
<keyword evidence="4" id="KW-0812">Transmembrane</keyword>
<dbReference type="InterPro" id="IPR002429">
    <property type="entry name" value="CcO_II-like_C"/>
</dbReference>
<evidence type="ECO:0000313" key="6">
    <source>
        <dbReference type="EMBL" id="SHL67406.1"/>
    </source>
</evidence>
<protein>
    <submittedName>
        <fullName evidence="6">Cytochrome c oxidase subunit 2</fullName>
    </submittedName>
</protein>
<evidence type="ECO:0000256" key="3">
    <source>
        <dbReference type="ARBA" id="ARBA00023008"/>
    </source>
</evidence>
<keyword evidence="4" id="KW-0472">Membrane</keyword>
<evidence type="ECO:0000256" key="4">
    <source>
        <dbReference type="SAM" id="Phobius"/>
    </source>
</evidence>
<dbReference type="InterPro" id="IPR051403">
    <property type="entry name" value="NosZ/Cyto_c_oxidase_sub2"/>
</dbReference>
<organism evidence="6 7">
    <name type="scientific">Bradyrhizobium lablabi</name>
    <dbReference type="NCBI Taxonomy" id="722472"/>
    <lineage>
        <taxon>Bacteria</taxon>
        <taxon>Pseudomonadati</taxon>
        <taxon>Pseudomonadota</taxon>
        <taxon>Alphaproteobacteria</taxon>
        <taxon>Hyphomicrobiales</taxon>
        <taxon>Nitrobacteraceae</taxon>
        <taxon>Bradyrhizobium</taxon>
    </lineage>
</organism>
<name>A0A1M7CJM5_9BRAD</name>
<dbReference type="Pfam" id="PF00116">
    <property type="entry name" value="COX2"/>
    <property type="match status" value="1"/>
</dbReference>
<dbReference type="Proteomes" id="UP000189935">
    <property type="component" value="Chromosome I"/>
</dbReference>
<keyword evidence="3" id="KW-0186">Copper</keyword>
<evidence type="ECO:0000256" key="1">
    <source>
        <dbReference type="ARBA" id="ARBA00004196"/>
    </source>
</evidence>
<evidence type="ECO:0000256" key="2">
    <source>
        <dbReference type="ARBA" id="ARBA00022723"/>
    </source>
</evidence>
<dbReference type="Gene3D" id="2.60.40.420">
    <property type="entry name" value="Cupredoxins - blue copper proteins"/>
    <property type="match status" value="1"/>
</dbReference>
<feature type="domain" description="Cytochrome oxidase subunit II copper A binding" evidence="5">
    <location>
        <begin position="86"/>
        <end position="188"/>
    </location>
</feature>
<dbReference type="SUPFAM" id="SSF49503">
    <property type="entry name" value="Cupredoxins"/>
    <property type="match status" value="1"/>
</dbReference>
<evidence type="ECO:0000259" key="5">
    <source>
        <dbReference type="PROSITE" id="PS50857"/>
    </source>
</evidence>
<dbReference type="PANTHER" id="PTHR42838:SF2">
    <property type="entry name" value="NITROUS-OXIDE REDUCTASE"/>
    <property type="match status" value="1"/>
</dbReference>
<dbReference type="InterPro" id="IPR008972">
    <property type="entry name" value="Cupredoxin"/>
</dbReference>
<dbReference type="GO" id="GO:0016020">
    <property type="term" value="C:membrane"/>
    <property type="evidence" value="ECO:0007669"/>
    <property type="project" value="InterPro"/>
</dbReference>
<dbReference type="EMBL" id="LT670844">
    <property type="protein sequence ID" value="SHL67406.1"/>
    <property type="molecule type" value="Genomic_DNA"/>
</dbReference>
<dbReference type="GO" id="GO:0004129">
    <property type="term" value="F:cytochrome-c oxidase activity"/>
    <property type="evidence" value="ECO:0007669"/>
    <property type="project" value="InterPro"/>
</dbReference>
<sequence>MAESAPNPMQRPLPDGIVPEEEVARTENRWLIVMGGILGVMMAVVVATGVTNALHPPSNVETVDPTTLHLGGEFAESNLGTAAEPDGSVTVRLIGEQYAFVPDCVRVPVDTPVKFRITSTDVIHGFLLPSTNVNTMVMPGFIAEVRTTFSRAGVYNMPCHEFCGDGHHGMLAHVNVVPREQFPQLAALERTSCAK</sequence>
<dbReference type="PROSITE" id="PS50857">
    <property type="entry name" value="COX2_CUA"/>
    <property type="match status" value="1"/>
</dbReference>
<dbReference type="InterPro" id="IPR001505">
    <property type="entry name" value="Copper_CuA"/>
</dbReference>
<gene>
    <name evidence="6" type="ORF">SAMN05444159_6507</name>
</gene>